<gene>
    <name evidence="2" type="ORF">CEXT_151761</name>
</gene>
<dbReference type="PANTHER" id="PTHR47326:SF1">
    <property type="entry name" value="HTH PSQ-TYPE DOMAIN-CONTAINING PROTEIN"/>
    <property type="match status" value="1"/>
</dbReference>
<comment type="caution">
    <text evidence="2">The sequence shown here is derived from an EMBL/GenBank/DDBJ whole genome shotgun (WGS) entry which is preliminary data.</text>
</comment>
<sequence>MPPIPQKLKFSIRIVIHNGLGLNFQLTFLPKCLRVSSQELNRTSAHLLVCRWAGHSISERLFNLLTVRLLLIFSSRSKTKKRDGSHVRCLSPSILCPGYERPGRIRELCESGGLAGLGSDEGKERERDAGGSARSRGRQVPRQEVLPLGGMLQGVSLRRHRRVVSSKSVSDPQFPCSVLFIDEKSFTRERIFKTHNMHMWAVDNPHGTRAPSHYGISVRVHLTGHLEVDGPVAWPPRTPDLQPLDFYLWRTVKAIVYETPVNFVIDLVATISIAAATIREKFYNFENVRNFNHV</sequence>
<keyword evidence="3" id="KW-1185">Reference proteome</keyword>
<accession>A0AAV4UVF3</accession>
<dbReference type="PANTHER" id="PTHR47326">
    <property type="entry name" value="TRANSPOSABLE ELEMENT TC3 TRANSPOSASE-LIKE PROTEIN"/>
    <property type="match status" value="1"/>
</dbReference>
<dbReference type="GO" id="GO:0003676">
    <property type="term" value="F:nucleic acid binding"/>
    <property type="evidence" value="ECO:0007669"/>
    <property type="project" value="InterPro"/>
</dbReference>
<reference evidence="2 3" key="1">
    <citation type="submission" date="2021-06" db="EMBL/GenBank/DDBJ databases">
        <title>Caerostris extrusa draft genome.</title>
        <authorList>
            <person name="Kono N."/>
            <person name="Arakawa K."/>
        </authorList>
    </citation>
    <scope>NUCLEOTIDE SEQUENCE [LARGE SCALE GENOMIC DNA]</scope>
</reference>
<dbReference type="EMBL" id="BPLR01013460">
    <property type="protein sequence ID" value="GIY61380.1"/>
    <property type="molecule type" value="Genomic_DNA"/>
</dbReference>
<feature type="compositionally biased region" description="Basic and acidic residues" evidence="1">
    <location>
        <begin position="120"/>
        <end position="129"/>
    </location>
</feature>
<dbReference type="Gene3D" id="3.30.420.10">
    <property type="entry name" value="Ribonuclease H-like superfamily/Ribonuclease H"/>
    <property type="match status" value="1"/>
</dbReference>
<evidence type="ECO:0000313" key="2">
    <source>
        <dbReference type="EMBL" id="GIY61380.1"/>
    </source>
</evidence>
<feature type="region of interest" description="Disordered" evidence="1">
    <location>
        <begin position="117"/>
        <end position="143"/>
    </location>
</feature>
<name>A0AAV4UVF3_CAEEX</name>
<protein>
    <submittedName>
        <fullName evidence="2">Uncharacterized protein</fullName>
    </submittedName>
</protein>
<dbReference type="InterPro" id="IPR036397">
    <property type="entry name" value="RNaseH_sf"/>
</dbReference>
<evidence type="ECO:0000313" key="3">
    <source>
        <dbReference type="Proteomes" id="UP001054945"/>
    </source>
</evidence>
<organism evidence="2 3">
    <name type="scientific">Caerostris extrusa</name>
    <name type="common">Bark spider</name>
    <name type="synonym">Caerostris bankana</name>
    <dbReference type="NCBI Taxonomy" id="172846"/>
    <lineage>
        <taxon>Eukaryota</taxon>
        <taxon>Metazoa</taxon>
        <taxon>Ecdysozoa</taxon>
        <taxon>Arthropoda</taxon>
        <taxon>Chelicerata</taxon>
        <taxon>Arachnida</taxon>
        <taxon>Araneae</taxon>
        <taxon>Araneomorphae</taxon>
        <taxon>Entelegynae</taxon>
        <taxon>Araneoidea</taxon>
        <taxon>Araneidae</taxon>
        <taxon>Caerostris</taxon>
    </lineage>
</organism>
<proteinExistence type="predicted"/>
<evidence type="ECO:0000256" key="1">
    <source>
        <dbReference type="SAM" id="MobiDB-lite"/>
    </source>
</evidence>
<dbReference type="AlphaFoldDB" id="A0AAV4UVF3"/>
<dbReference type="Proteomes" id="UP001054945">
    <property type="component" value="Unassembled WGS sequence"/>
</dbReference>